<dbReference type="InterPro" id="IPR015422">
    <property type="entry name" value="PyrdxlP-dep_Trfase_small"/>
</dbReference>
<dbReference type="AlphaFoldDB" id="A0AAN1QPV9"/>
<dbReference type="SUPFAM" id="SSF53383">
    <property type="entry name" value="PLP-dependent transferases"/>
    <property type="match status" value="1"/>
</dbReference>
<dbReference type="GO" id="GO:0004400">
    <property type="term" value="F:histidinol-phosphate transaminase activity"/>
    <property type="evidence" value="ECO:0007669"/>
    <property type="project" value="UniProtKB-UniRule"/>
</dbReference>
<dbReference type="Pfam" id="PF00155">
    <property type="entry name" value="Aminotran_1_2"/>
    <property type="match status" value="1"/>
</dbReference>
<organism evidence="11 12">
    <name type="scientific">Synechococcus elongatus PCC 11801</name>
    <dbReference type="NCBI Taxonomy" id="2219813"/>
    <lineage>
        <taxon>Bacteria</taxon>
        <taxon>Bacillati</taxon>
        <taxon>Cyanobacteriota</taxon>
        <taxon>Cyanophyceae</taxon>
        <taxon>Synechococcales</taxon>
        <taxon>Synechococcaceae</taxon>
        <taxon>Synechococcus</taxon>
    </lineage>
</organism>
<dbReference type="InterPro" id="IPR005861">
    <property type="entry name" value="HisP_aminotrans"/>
</dbReference>
<sequence>MLPFLRPELANCQPYHPNPGGDAIALDILDTNECPYDLPIALKQTLAQRYVEAIAANRYPDGSHRDLKEAIADYLGEQTQGCWEPGLEHVTVGNGSDELIRSILIATCLGGQGSVLVADPTFSMYGIVAETLGIPVVRVGRDPQTWEMDLVAAEQAITQTEGVPVRLCFVVHPNSPTANPLTEAEMDWLRQVPPQILVVIDEAYFEFSGETLLAELPQHPNWLITRTFSKALRLAAHRVGYGVGDPQLIAALEAIRLPYNLPTVAQLAATLALQSRSQLLSAIPELLVERDRLYHDLQALPQLQVWPSAANFLFVKANDSLRVTDLAAQLKAQGTLVRQTAGGLRITVGSPAENQRTRSHLQTAIAQTLQPLV</sequence>
<evidence type="ECO:0000259" key="10">
    <source>
        <dbReference type="Pfam" id="PF00155"/>
    </source>
</evidence>
<evidence type="ECO:0000256" key="3">
    <source>
        <dbReference type="ARBA" id="ARBA00011738"/>
    </source>
</evidence>
<reference evidence="11 12" key="1">
    <citation type="journal article" date="2018" name="Sci. Rep.">
        <title>Genome Features and Biochemical Characteristics of a Robust, Fast Growing and Naturally Transformable Cyanobacterium Synechococcus elongatus PCC 11801 Isolated from India.</title>
        <authorList>
            <person name="Jaiswal D."/>
            <person name="Sengupta A."/>
            <person name="Sohoni S."/>
            <person name="Sengupta S."/>
            <person name="Phadnavis A.G."/>
            <person name="Pakrasi H.B."/>
            <person name="Wangikar P.P."/>
        </authorList>
    </citation>
    <scope>NUCLEOTIDE SEQUENCE [LARGE SCALE GENOMIC DNA]</scope>
    <source>
        <strain evidence="11 12">PCC 11801</strain>
    </source>
</reference>
<dbReference type="Proteomes" id="UP000267249">
    <property type="component" value="Chromosome"/>
</dbReference>
<dbReference type="Gene3D" id="3.90.1150.10">
    <property type="entry name" value="Aspartate Aminotransferase, domain 1"/>
    <property type="match status" value="1"/>
</dbReference>
<protein>
    <recommendedName>
        <fullName evidence="9">Histidinol-phosphate aminotransferase</fullName>
        <ecNumber evidence="9">2.6.1.9</ecNumber>
    </recommendedName>
    <alternativeName>
        <fullName evidence="9">Imidazole acetol-phosphate transaminase</fullName>
    </alternativeName>
</protein>
<comment type="similarity">
    <text evidence="2 9">Belongs to the class-II pyridoxal-phosphate-dependent aminotransferase family. Histidinol-phosphate aminotransferase subfamily.</text>
</comment>
<evidence type="ECO:0000256" key="2">
    <source>
        <dbReference type="ARBA" id="ARBA00007970"/>
    </source>
</evidence>
<dbReference type="PANTHER" id="PTHR42885:SF2">
    <property type="entry name" value="HISTIDINOL-PHOSPHATE AMINOTRANSFERASE"/>
    <property type="match status" value="1"/>
</dbReference>
<comment type="catalytic activity">
    <reaction evidence="9">
        <text>L-histidinol phosphate + 2-oxoglutarate = 3-(imidazol-4-yl)-2-oxopropyl phosphate + L-glutamate</text>
        <dbReference type="Rhea" id="RHEA:23744"/>
        <dbReference type="ChEBI" id="CHEBI:16810"/>
        <dbReference type="ChEBI" id="CHEBI:29985"/>
        <dbReference type="ChEBI" id="CHEBI:57766"/>
        <dbReference type="ChEBI" id="CHEBI:57980"/>
        <dbReference type="EC" id="2.6.1.9"/>
    </reaction>
</comment>
<accession>A0AAN1QPV9</accession>
<comment type="subunit">
    <text evidence="3 9">Homodimer.</text>
</comment>
<keyword evidence="6 9" id="KW-0808">Transferase</keyword>
<dbReference type="InterPro" id="IPR015424">
    <property type="entry name" value="PyrdxlP-dep_Trfase"/>
</dbReference>
<dbReference type="EC" id="2.6.1.9" evidence="9"/>
<dbReference type="InterPro" id="IPR004839">
    <property type="entry name" value="Aminotransferase_I/II_large"/>
</dbReference>
<dbReference type="GO" id="GO:0000105">
    <property type="term" value="P:L-histidine biosynthetic process"/>
    <property type="evidence" value="ECO:0007669"/>
    <property type="project" value="UniProtKB-UniRule"/>
</dbReference>
<feature type="domain" description="Aminotransferase class I/classII large" evidence="10">
    <location>
        <begin position="29"/>
        <end position="357"/>
    </location>
</feature>
<feature type="modified residue" description="N6-(pyridoxal phosphate)lysine" evidence="9">
    <location>
        <position position="230"/>
    </location>
</feature>
<evidence type="ECO:0000256" key="4">
    <source>
        <dbReference type="ARBA" id="ARBA00022576"/>
    </source>
</evidence>
<comment type="pathway">
    <text evidence="9">Amino-acid biosynthesis; L-histidine biosynthesis; L-histidine from 5-phospho-alpha-D-ribose 1-diphosphate: step 7/9.</text>
</comment>
<name>A0AAN1QPV9_SYNEL</name>
<dbReference type="RefSeq" id="WP_208673784.1">
    <property type="nucleotide sequence ID" value="NZ_CP030139.2"/>
</dbReference>
<keyword evidence="4 9" id="KW-0032">Aminotransferase</keyword>
<dbReference type="Gene3D" id="3.40.640.10">
    <property type="entry name" value="Type I PLP-dependent aspartate aminotransferase-like (Major domain)"/>
    <property type="match status" value="1"/>
</dbReference>
<dbReference type="EMBL" id="CP030139">
    <property type="protein sequence ID" value="AZB73214.1"/>
    <property type="molecule type" value="Genomic_DNA"/>
</dbReference>
<evidence type="ECO:0000256" key="1">
    <source>
        <dbReference type="ARBA" id="ARBA00001933"/>
    </source>
</evidence>
<comment type="cofactor">
    <cofactor evidence="1 9">
        <name>pyridoxal 5'-phosphate</name>
        <dbReference type="ChEBI" id="CHEBI:597326"/>
    </cofactor>
</comment>
<dbReference type="HAMAP" id="MF_01023">
    <property type="entry name" value="HisC_aminotrans_2"/>
    <property type="match status" value="1"/>
</dbReference>
<keyword evidence="5 9" id="KW-0028">Amino-acid biosynthesis</keyword>
<evidence type="ECO:0000313" key="12">
    <source>
        <dbReference type="Proteomes" id="UP000267249"/>
    </source>
</evidence>
<evidence type="ECO:0000256" key="6">
    <source>
        <dbReference type="ARBA" id="ARBA00022679"/>
    </source>
</evidence>
<dbReference type="NCBIfam" id="NF002726">
    <property type="entry name" value="PRK02610.1"/>
    <property type="match status" value="1"/>
</dbReference>
<keyword evidence="8 9" id="KW-0368">Histidine biosynthesis</keyword>
<dbReference type="GO" id="GO:0030170">
    <property type="term" value="F:pyridoxal phosphate binding"/>
    <property type="evidence" value="ECO:0007669"/>
    <property type="project" value="InterPro"/>
</dbReference>
<dbReference type="PANTHER" id="PTHR42885">
    <property type="entry name" value="HISTIDINOL-PHOSPHATE AMINOTRANSFERASE-RELATED"/>
    <property type="match status" value="1"/>
</dbReference>
<keyword evidence="7 9" id="KW-0663">Pyridoxal phosphate</keyword>
<evidence type="ECO:0000256" key="8">
    <source>
        <dbReference type="ARBA" id="ARBA00023102"/>
    </source>
</evidence>
<evidence type="ECO:0000256" key="7">
    <source>
        <dbReference type="ARBA" id="ARBA00022898"/>
    </source>
</evidence>
<evidence type="ECO:0000256" key="9">
    <source>
        <dbReference type="HAMAP-Rule" id="MF_01023"/>
    </source>
</evidence>
<evidence type="ECO:0000313" key="11">
    <source>
        <dbReference type="EMBL" id="AZB73214.1"/>
    </source>
</evidence>
<dbReference type="CDD" id="cd00609">
    <property type="entry name" value="AAT_like"/>
    <property type="match status" value="1"/>
</dbReference>
<dbReference type="InterPro" id="IPR015421">
    <property type="entry name" value="PyrdxlP-dep_Trfase_major"/>
</dbReference>
<proteinExistence type="inferred from homology"/>
<evidence type="ECO:0000256" key="5">
    <source>
        <dbReference type="ARBA" id="ARBA00022605"/>
    </source>
</evidence>
<gene>
    <name evidence="9" type="primary">hisC</name>
    <name evidence="11" type="ORF">DOP62_11255</name>
</gene>